<dbReference type="SMART" id="SM00388">
    <property type="entry name" value="HisKA"/>
    <property type="match status" value="1"/>
</dbReference>
<dbReference type="NCBIfam" id="NF010411">
    <property type="entry name" value="PRK13837.1"/>
    <property type="match status" value="1"/>
</dbReference>
<dbReference type="Proteomes" id="UP000076959">
    <property type="component" value="Unassembled WGS sequence"/>
</dbReference>
<comment type="caution">
    <text evidence="4">Lacks conserved residue(s) required for the propagation of feature annotation.</text>
</comment>
<dbReference type="GO" id="GO:0000155">
    <property type="term" value="F:phosphorelay sensor kinase activity"/>
    <property type="evidence" value="ECO:0007669"/>
    <property type="project" value="InterPro"/>
</dbReference>
<dbReference type="Gene3D" id="3.40.50.2300">
    <property type="match status" value="1"/>
</dbReference>
<dbReference type="PROSITE" id="PS50110">
    <property type="entry name" value="RESPONSE_REGULATORY"/>
    <property type="match status" value="1"/>
</dbReference>
<gene>
    <name evidence="9" type="ORF">AYJ54_11095</name>
</gene>
<organism evidence="9 10">
    <name type="scientific">Bradyrhizobium centrolobii</name>
    <dbReference type="NCBI Taxonomy" id="1505087"/>
    <lineage>
        <taxon>Bacteria</taxon>
        <taxon>Pseudomonadati</taxon>
        <taxon>Pseudomonadota</taxon>
        <taxon>Alphaproteobacteria</taxon>
        <taxon>Hyphomicrobiales</taxon>
        <taxon>Nitrobacteraceae</taxon>
        <taxon>Bradyrhizobium</taxon>
    </lineage>
</organism>
<keyword evidence="5" id="KW-0175">Coiled coil</keyword>
<keyword evidence="10" id="KW-1185">Reference proteome</keyword>
<dbReference type="EC" id="2.7.13.3" evidence="2"/>
<dbReference type="Pfam" id="PF00512">
    <property type="entry name" value="HisKA"/>
    <property type="match status" value="1"/>
</dbReference>
<evidence type="ECO:0000313" key="10">
    <source>
        <dbReference type="Proteomes" id="UP000076959"/>
    </source>
</evidence>
<dbReference type="PROSITE" id="PS50109">
    <property type="entry name" value="HIS_KIN"/>
    <property type="match status" value="1"/>
</dbReference>
<keyword evidence="6" id="KW-0472">Membrane</keyword>
<evidence type="ECO:0000259" key="7">
    <source>
        <dbReference type="PROSITE" id="PS50109"/>
    </source>
</evidence>
<evidence type="ECO:0000313" key="9">
    <source>
        <dbReference type="EMBL" id="OAF10223.1"/>
    </source>
</evidence>
<dbReference type="AlphaFoldDB" id="A0A176YSN7"/>
<comment type="caution">
    <text evidence="9">The sequence shown here is derived from an EMBL/GenBank/DDBJ whole genome shotgun (WGS) entry which is preliminary data.</text>
</comment>
<keyword evidence="6" id="KW-1133">Transmembrane helix</keyword>
<feature type="domain" description="Response regulatory" evidence="8">
    <location>
        <begin position="701"/>
        <end position="817"/>
    </location>
</feature>
<proteinExistence type="predicted"/>
<dbReference type="Gene3D" id="1.10.287.130">
    <property type="match status" value="1"/>
</dbReference>
<evidence type="ECO:0000256" key="4">
    <source>
        <dbReference type="PROSITE-ProRule" id="PRU00169"/>
    </source>
</evidence>
<dbReference type="OrthoDB" id="7533341at2"/>
<evidence type="ECO:0000256" key="3">
    <source>
        <dbReference type="ARBA" id="ARBA00022553"/>
    </source>
</evidence>
<dbReference type="PANTHER" id="PTHR43065">
    <property type="entry name" value="SENSOR HISTIDINE KINASE"/>
    <property type="match status" value="1"/>
</dbReference>
<dbReference type="STRING" id="1505087.AYJ54_11095"/>
<evidence type="ECO:0000256" key="2">
    <source>
        <dbReference type="ARBA" id="ARBA00012438"/>
    </source>
</evidence>
<dbReference type="InterPro" id="IPR005467">
    <property type="entry name" value="His_kinase_dom"/>
</dbReference>
<dbReference type="InterPro" id="IPR036097">
    <property type="entry name" value="HisK_dim/P_sf"/>
</dbReference>
<dbReference type="SUPFAM" id="SSF55874">
    <property type="entry name" value="ATPase domain of HSP90 chaperone/DNA topoisomerase II/histidine kinase"/>
    <property type="match status" value="1"/>
</dbReference>
<dbReference type="InterPro" id="IPR001789">
    <property type="entry name" value="Sig_transdc_resp-reg_receiver"/>
</dbReference>
<dbReference type="InterPro" id="IPR045812">
    <property type="entry name" value="DAHL"/>
</dbReference>
<sequence>MRFAPPVAVIVGLSLLLTWFSWRAVDPEAELFDRSLSEIDRFGLSEDNLYRDLFAARTGLLRNYDPLVSEIDTLHDGIARLRDTAALDPQTRETVERLATSVNRQEDLVENFKSQNAVLQNSLSFFARFAAHSDLRDLDLAISSAAAAIFHLTLDTSLAAVNEAQQRLDEVELQAIGSGQIASVEPFLAHGRLLHKLLPSVDDILQAMTSLQLKNDQDALRAMILERQLASRNSARSYRLLLYATSLVLMGFLVYLGVRLRSRANALRRRAALEHIIADISMSFINATPQGIDDEIHRAIASFGTFAGSDRVYLVVVGATTRTYLWHQPGREFPPGWPEGAPDLAARMDAEREGVVHVPRVARMPGGEDKRFLRKLGLGGWACAVNTDRHGRVVAFGFDAVGCKCRISHAGELVLLRMALDTFIHAIERQAVEEERGRLQKRLQHARRMERIGTFTSGIAHNFNNILGGILGHAEVMEEHIGSGSPAALARHLVGIRRSAERARDLISQILAFGRRRDIRRNPLGINALVAEAVSLLRVSLPPHIELVVKQFPAGLTVSGEGAQLQQVIMNLVHNAANAIPDAGRIDVDIELQEISKPMILTHDKIEAGKYVRISVSDTGAGMDEPTLDRIFEPFFTTRPDGNGLGLATVREIVHDHGGGMNVRSRPGQGSRFDVWLPVVAAPVSAPADRRAVHAIGQGKVVMLVSGDSDRLLGDEEMLAALGYEAVGFSTAEAARAASRTAPDRFDFAIVGQVGSLTQSLDLATELHRAMPSAPVVLATKIASEVGADALLAAGISDVVRWPIVAEEIAIVLPQISRVDRRKAPARMKDARASLILPA</sequence>
<comment type="catalytic activity">
    <reaction evidence="1">
        <text>ATP + protein L-histidine = ADP + protein N-phospho-L-histidine.</text>
        <dbReference type="EC" id="2.7.13.3"/>
    </reaction>
</comment>
<keyword evidence="6" id="KW-0812">Transmembrane</keyword>
<feature type="transmembrane region" description="Helical" evidence="6">
    <location>
        <begin position="240"/>
        <end position="260"/>
    </location>
</feature>
<evidence type="ECO:0000256" key="5">
    <source>
        <dbReference type="SAM" id="Coils"/>
    </source>
</evidence>
<evidence type="ECO:0000256" key="1">
    <source>
        <dbReference type="ARBA" id="ARBA00000085"/>
    </source>
</evidence>
<dbReference type="SUPFAM" id="SSF47384">
    <property type="entry name" value="Homodimeric domain of signal transducing histidine kinase"/>
    <property type="match status" value="1"/>
</dbReference>
<evidence type="ECO:0000259" key="8">
    <source>
        <dbReference type="PROSITE" id="PS50110"/>
    </source>
</evidence>
<dbReference type="InterPro" id="IPR003661">
    <property type="entry name" value="HisK_dim/P_dom"/>
</dbReference>
<feature type="domain" description="Histidine kinase" evidence="7">
    <location>
        <begin position="458"/>
        <end position="681"/>
    </location>
</feature>
<dbReference type="InterPro" id="IPR036890">
    <property type="entry name" value="HATPase_C_sf"/>
</dbReference>
<protein>
    <recommendedName>
        <fullName evidence="2">histidine kinase</fullName>
        <ecNumber evidence="2">2.7.13.3</ecNumber>
    </recommendedName>
</protein>
<name>A0A176YSN7_9BRAD</name>
<dbReference type="Pfam" id="PF02518">
    <property type="entry name" value="HATPase_c"/>
    <property type="match status" value="1"/>
</dbReference>
<keyword evidence="3" id="KW-0597">Phosphoprotein</keyword>
<dbReference type="Pfam" id="PF19443">
    <property type="entry name" value="DAHL"/>
    <property type="match status" value="1"/>
</dbReference>
<dbReference type="PANTHER" id="PTHR43065:SF42">
    <property type="entry name" value="TWO-COMPONENT SENSOR PPRA"/>
    <property type="match status" value="1"/>
</dbReference>
<dbReference type="InterPro" id="IPR004358">
    <property type="entry name" value="Sig_transdc_His_kin-like_C"/>
</dbReference>
<reference evidence="9 10" key="1">
    <citation type="submission" date="2016-03" db="EMBL/GenBank/DDBJ databases">
        <title>Draft Genome Sequence of the Strain BR 10245 (Bradyrhizobium sp.) isolated from nodules of Centrolobium paraense.</title>
        <authorList>
            <person name="Simoes-Araujo J.L.Sr."/>
            <person name="Barauna A.C."/>
            <person name="Silva K."/>
            <person name="Zilli J.E."/>
        </authorList>
    </citation>
    <scope>NUCLEOTIDE SEQUENCE [LARGE SCALE GENOMIC DNA]</scope>
    <source>
        <strain evidence="9 10">BR 10245</strain>
    </source>
</reference>
<evidence type="ECO:0000256" key="6">
    <source>
        <dbReference type="SAM" id="Phobius"/>
    </source>
</evidence>
<dbReference type="SUPFAM" id="SSF52172">
    <property type="entry name" value="CheY-like"/>
    <property type="match status" value="1"/>
</dbReference>
<dbReference type="RefSeq" id="WP_063699820.1">
    <property type="nucleotide sequence ID" value="NZ_LUUB01000053.1"/>
</dbReference>
<dbReference type="SMART" id="SM00387">
    <property type="entry name" value="HATPase_c"/>
    <property type="match status" value="1"/>
</dbReference>
<dbReference type="EMBL" id="LUUB01000053">
    <property type="protein sequence ID" value="OAF10223.1"/>
    <property type="molecule type" value="Genomic_DNA"/>
</dbReference>
<dbReference type="InterPro" id="IPR003594">
    <property type="entry name" value="HATPase_dom"/>
</dbReference>
<dbReference type="PRINTS" id="PR00344">
    <property type="entry name" value="BCTRLSENSOR"/>
</dbReference>
<feature type="coiled-coil region" evidence="5">
    <location>
        <begin position="95"/>
        <end position="122"/>
    </location>
</feature>
<dbReference type="InterPro" id="IPR011006">
    <property type="entry name" value="CheY-like_superfamily"/>
</dbReference>
<accession>A0A176YSN7</accession>
<dbReference type="CDD" id="cd00082">
    <property type="entry name" value="HisKA"/>
    <property type="match status" value="1"/>
</dbReference>
<dbReference type="Gene3D" id="3.30.565.10">
    <property type="entry name" value="Histidine kinase-like ATPase, C-terminal domain"/>
    <property type="match status" value="1"/>
</dbReference>